<dbReference type="NCBIfam" id="TIGR01145">
    <property type="entry name" value="ATP_synt_delta"/>
    <property type="match status" value="1"/>
</dbReference>
<dbReference type="GO" id="GO:0046933">
    <property type="term" value="F:proton-transporting ATP synthase activity, rotational mechanism"/>
    <property type="evidence" value="ECO:0007669"/>
    <property type="project" value="InterPro"/>
</dbReference>
<evidence type="ECO:0000256" key="2">
    <source>
        <dbReference type="ARBA" id="ARBA00007046"/>
    </source>
</evidence>
<organism evidence="9">
    <name type="scientific">Phaffia rhodozyma</name>
    <name type="common">Yeast</name>
    <name type="synonym">Xanthophyllomyces dendrorhous</name>
    <dbReference type="NCBI Taxonomy" id="264483"/>
    <lineage>
        <taxon>Eukaryota</taxon>
        <taxon>Fungi</taxon>
        <taxon>Dikarya</taxon>
        <taxon>Basidiomycota</taxon>
        <taxon>Agaricomycotina</taxon>
        <taxon>Tremellomycetes</taxon>
        <taxon>Cystofilobasidiales</taxon>
        <taxon>Mrakiaceae</taxon>
        <taxon>Phaffia</taxon>
    </lineage>
</organism>
<comment type="similarity">
    <text evidence="2">Belongs to the ATPase delta chain family.</text>
</comment>
<evidence type="ECO:0000313" key="9">
    <source>
        <dbReference type="EMBL" id="CDZ97677.1"/>
    </source>
</evidence>
<dbReference type="HAMAP" id="MF_01416">
    <property type="entry name" value="ATP_synth_delta_bact"/>
    <property type="match status" value="1"/>
</dbReference>
<dbReference type="AlphaFoldDB" id="A0A0F7SL48"/>
<dbReference type="Pfam" id="PF00213">
    <property type="entry name" value="OSCP"/>
    <property type="match status" value="1"/>
</dbReference>
<evidence type="ECO:0000256" key="3">
    <source>
        <dbReference type="ARBA" id="ARBA00014723"/>
    </source>
</evidence>
<dbReference type="InterPro" id="IPR026015">
    <property type="entry name" value="ATP_synth_OSCP/delta_N_sf"/>
</dbReference>
<dbReference type="Gene3D" id="1.10.520.20">
    <property type="entry name" value="N-terminal domain of the delta subunit of the F1F0-ATP synthase"/>
    <property type="match status" value="1"/>
</dbReference>
<dbReference type="PRINTS" id="PR00125">
    <property type="entry name" value="ATPASEDELTA"/>
</dbReference>
<evidence type="ECO:0000256" key="6">
    <source>
        <dbReference type="ARBA" id="ARBA00023065"/>
    </source>
</evidence>
<evidence type="ECO:0000256" key="7">
    <source>
        <dbReference type="ARBA" id="ARBA00023136"/>
    </source>
</evidence>
<dbReference type="PANTHER" id="PTHR11910">
    <property type="entry name" value="ATP SYNTHASE DELTA CHAIN"/>
    <property type="match status" value="1"/>
</dbReference>
<keyword evidence="5" id="KW-0375">Hydrogen ion transport</keyword>
<keyword evidence="8" id="KW-0066">ATP synthesis</keyword>
<accession>A0A0F7SL48</accession>
<keyword evidence="4" id="KW-0813">Transport</keyword>
<dbReference type="InterPro" id="IPR000711">
    <property type="entry name" value="ATPase_OSCP/dsu"/>
</dbReference>
<evidence type="ECO:0000256" key="1">
    <source>
        <dbReference type="ARBA" id="ARBA00004370"/>
    </source>
</evidence>
<sequence length="212" mass="22522">MFAVRSAVASSIKRSYATTAKVTPPLQLQSLSGKYATAAFTGALSQSSQTLAQVQKDLAALAELIQKKDKSVAFLENPTISSQEREANLKAIFSKIPKASEISSNLLSVLSANGRLTSTSEVLKDFETLFKAHNGELEVIVTSAEPLEKAVQTRLETALKGSESAKGKTLKIVNRVNPSILGGLIVDFGDKTLDLSASTKVNKLNALLAESV</sequence>
<evidence type="ECO:0000256" key="8">
    <source>
        <dbReference type="ARBA" id="ARBA00023310"/>
    </source>
</evidence>
<reference evidence="9" key="1">
    <citation type="submission" date="2014-08" db="EMBL/GenBank/DDBJ databases">
        <authorList>
            <person name="Sharma Rahul"/>
            <person name="Thines Marco"/>
        </authorList>
    </citation>
    <scope>NUCLEOTIDE SEQUENCE</scope>
</reference>
<dbReference type="GO" id="GO:0016020">
    <property type="term" value="C:membrane"/>
    <property type="evidence" value="ECO:0007669"/>
    <property type="project" value="UniProtKB-SubCell"/>
</dbReference>
<evidence type="ECO:0000256" key="4">
    <source>
        <dbReference type="ARBA" id="ARBA00022448"/>
    </source>
</evidence>
<evidence type="ECO:0000256" key="5">
    <source>
        <dbReference type="ARBA" id="ARBA00022781"/>
    </source>
</evidence>
<protein>
    <recommendedName>
        <fullName evidence="3">ATP synthase subunit 5, mitochondrial</fullName>
    </recommendedName>
</protein>
<keyword evidence="6" id="KW-0406">Ion transport</keyword>
<keyword evidence="7" id="KW-0472">Membrane</keyword>
<proteinExistence type="inferred from homology"/>
<dbReference type="SUPFAM" id="SSF47928">
    <property type="entry name" value="N-terminal domain of the delta subunit of the F1F0-ATP synthase"/>
    <property type="match status" value="1"/>
</dbReference>
<name>A0A0F7SL48_PHARH</name>
<dbReference type="EMBL" id="LN483249">
    <property type="protein sequence ID" value="CDZ97677.1"/>
    <property type="molecule type" value="Genomic_DNA"/>
</dbReference>
<comment type="subcellular location">
    <subcellularLocation>
        <location evidence="1">Membrane</location>
    </subcellularLocation>
</comment>